<feature type="domain" description="Enoyl reductase (ER)" evidence="1">
    <location>
        <begin position="18"/>
        <end position="329"/>
    </location>
</feature>
<reference evidence="2 3" key="1">
    <citation type="submission" date="2019-04" db="EMBL/GenBank/DDBJ databases">
        <title>Sphingobacterium olei sp. nov., isolated from oil-contaminated soil.</title>
        <authorList>
            <person name="Liu B."/>
        </authorList>
    </citation>
    <scope>NUCLEOTIDE SEQUENCE [LARGE SCALE GENOMIC DNA]</scope>
    <source>
        <strain evidence="2 3">HAL-9</strain>
    </source>
</reference>
<dbReference type="AlphaFoldDB" id="A0A4U0P0A2"/>
<dbReference type="PANTHER" id="PTHR43677:SF1">
    <property type="entry name" value="ACRYLYL-COA REDUCTASE ACUI-RELATED"/>
    <property type="match status" value="1"/>
</dbReference>
<dbReference type="SUPFAM" id="SSF50129">
    <property type="entry name" value="GroES-like"/>
    <property type="match status" value="1"/>
</dbReference>
<dbReference type="Gene3D" id="3.90.180.10">
    <property type="entry name" value="Medium-chain alcohol dehydrogenases, catalytic domain"/>
    <property type="match status" value="1"/>
</dbReference>
<dbReference type="RefSeq" id="WP_136901463.1">
    <property type="nucleotide sequence ID" value="NZ_SUME01000004.1"/>
</dbReference>
<evidence type="ECO:0000313" key="3">
    <source>
        <dbReference type="Proteomes" id="UP000306808"/>
    </source>
</evidence>
<dbReference type="NCBIfam" id="TIGR02823">
    <property type="entry name" value="oxido_YhdH"/>
    <property type="match status" value="1"/>
</dbReference>
<dbReference type="Proteomes" id="UP000306808">
    <property type="component" value="Unassembled WGS sequence"/>
</dbReference>
<evidence type="ECO:0000313" key="2">
    <source>
        <dbReference type="EMBL" id="TJZ60616.1"/>
    </source>
</evidence>
<dbReference type="Gene3D" id="3.40.50.720">
    <property type="entry name" value="NAD(P)-binding Rossmann-like Domain"/>
    <property type="match status" value="1"/>
</dbReference>
<dbReference type="SUPFAM" id="SSF51735">
    <property type="entry name" value="NAD(P)-binding Rossmann-fold domains"/>
    <property type="match status" value="1"/>
</dbReference>
<dbReference type="EMBL" id="SUME01000004">
    <property type="protein sequence ID" value="TJZ60616.1"/>
    <property type="molecule type" value="Genomic_DNA"/>
</dbReference>
<dbReference type="InterPro" id="IPR014188">
    <property type="entry name" value="Acrylyl-CoA_reductase_AcuI"/>
</dbReference>
<dbReference type="SMART" id="SM00829">
    <property type="entry name" value="PKS_ER"/>
    <property type="match status" value="1"/>
</dbReference>
<proteinExistence type="predicted"/>
<dbReference type="InterPro" id="IPR013154">
    <property type="entry name" value="ADH-like_N"/>
</dbReference>
<dbReference type="GO" id="GO:0043958">
    <property type="term" value="F:acryloyl-CoA reductase (NADH) activity"/>
    <property type="evidence" value="ECO:0007669"/>
    <property type="project" value="UniProtKB-EC"/>
</dbReference>
<dbReference type="OrthoDB" id="9805663at2"/>
<dbReference type="Pfam" id="PF08240">
    <property type="entry name" value="ADH_N"/>
    <property type="match status" value="1"/>
</dbReference>
<dbReference type="InterPro" id="IPR020843">
    <property type="entry name" value="ER"/>
</dbReference>
<dbReference type="Pfam" id="PF00107">
    <property type="entry name" value="ADH_zinc_N"/>
    <property type="match status" value="1"/>
</dbReference>
<name>A0A4U0P0A2_9SPHI</name>
<gene>
    <name evidence="2" type="ORF">FAZ15_11525</name>
</gene>
<dbReference type="InterPro" id="IPR051397">
    <property type="entry name" value="Zn-ADH-like_protein"/>
</dbReference>
<dbReference type="GO" id="GO:0043957">
    <property type="term" value="F:acryloyl-CoA reductase (NADPH) activity"/>
    <property type="evidence" value="ECO:0007669"/>
    <property type="project" value="TreeGrafter"/>
</dbReference>
<evidence type="ECO:0000259" key="1">
    <source>
        <dbReference type="SMART" id="SM00829"/>
    </source>
</evidence>
<dbReference type="CDD" id="cd05280">
    <property type="entry name" value="MDR_yhdh_yhfp"/>
    <property type="match status" value="1"/>
</dbReference>
<organism evidence="2 3">
    <name type="scientific">Sphingobacterium olei</name>
    <dbReference type="NCBI Taxonomy" id="2571155"/>
    <lineage>
        <taxon>Bacteria</taxon>
        <taxon>Pseudomonadati</taxon>
        <taxon>Bacteroidota</taxon>
        <taxon>Sphingobacteriia</taxon>
        <taxon>Sphingobacteriales</taxon>
        <taxon>Sphingobacteriaceae</taxon>
        <taxon>Sphingobacterium</taxon>
    </lineage>
</organism>
<keyword evidence="2" id="KW-0560">Oxidoreductase</keyword>
<dbReference type="EC" id="1.3.1.95" evidence="2"/>
<dbReference type="PANTHER" id="PTHR43677">
    <property type="entry name" value="SHORT-CHAIN DEHYDROGENASE/REDUCTASE"/>
    <property type="match status" value="1"/>
</dbReference>
<comment type="caution">
    <text evidence="2">The sequence shown here is derived from an EMBL/GenBank/DDBJ whole genome shotgun (WGS) entry which is preliminary data.</text>
</comment>
<keyword evidence="3" id="KW-1185">Reference proteome</keyword>
<sequence>MEHNFKALIVRENEGYFSAKVETFPITDLPQNEVLIKVQYSSVNFKDTMSAIGYKGVTQKFPHVPGIDAVGEVVTSSNSKFKTGDHVIVTGYDLGMNTWGGFGEYISVPCAWVVALPQELSPLEAMSYGTAGLTAGLSVYDLIRSGIKPEDGKVVVSGATGGVGSISVAILSKLGYEVLAISGKKEQHGFLSHTLGASEIISREEFVEKYDAGPLSNAEFAGAIDAVGGNILSGMLKSIKYNGAVTCCGLVASADITTSIFPFILRNIKLIGIDSVEQPLEHKVAIWQLLSDEWKPEVLTTIVKQIGLEELPAALEKVREGKAVGRYVVKHF</sequence>
<dbReference type="InterPro" id="IPR011032">
    <property type="entry name" value="GroES-like_sf"/>
</dbReference>
<protein>
    <submittedName>
        <fullName evidence="2">Acryloyl-CoA reductase</fullName>
        <ecNumber evidence="2">1.3.1.95</ecNumber>
    </submittedName>
</protein>
<dbReference type="InterPro" id="IPR036291">
    <property type="entry name" value="NAD(P)-bd_dom_sf"/>
</dbReference>
<dbReference type="InterPro" id="IPR013149">
    <property type="entry name" value="ADH-like_C"/>
</dbReference>
<accession>A0A4U0P0A2</accession>